<evidence type="ECO:0000313" key="3">
    <source>
        <dbReference type="Proteomes" id="UP001176941"/>
    </source>
</evidence>
<proteinExistence type="predicted"/>
<feature type="region of interest" description="Disordered" evidence="1">
    <location>
        <begin position="66"/>
        <end position="85"/>
    </location>
</feature>
<name>A0ABN8ZDW1_RANTA</name>
<reference evidence="2" key="1">
    <citation type="submission" date="2023-04" db="EMBL/GenBank/DDBJ databases">
        <authorList>
            <consortium name="ELIXIR-Norway"/>
        </authorList>
    </citation>
    <scope>NUCLEOTIDE SEQUENCE [LARGE SCALE GENOMIC DNA]</scope>
</reference>
<protein>
    <submittedName>
        <fullName evidence="2">Uncharacterized protein</fullName>
    </submittedName>
</protein>
<gene>
    <name evidence="2" type="ORF">MRATA1EN1_LOCUS19755</name>
</gene>
<evidence type="ECO:0000313" key="2">
    <source>
        <dbReference type="EMBL" id="CAI9170793.1"/>
    </source>
</evidence>
<dbReference type="Proteomes" id="UP001176941">
    <property type="component" value="Chromosome 3"/>
</dbReference>
<organism evidence="2 3">
    <name type="scientific">Rangifer tarandus platyrhynchus</name>
    <name type="common">Svalbard reindeer</name>
    <dbReference type="NCBI Taxonomy" id="3082113"/>
    <lineage>
        <taxon>Eukaryota</taxon>
        <taxon>Metazoa</taxon>
        <taxon>Chordata</taxon>
        <taxon>Craniata</taxon>
        <taxon>Vertebrata</taxon>
        <taxon>Euteleostomi</taxon>
        <taxon>Mammalia</taxon>
        <taxon>Eutheria</taxon>
        <taxon>Laurasiatheria</taxon>
        <taxon>Artiodactyla</taxon>
        <taxon>Ruminantia</taxon>
        <taxon>Pecora</taxon>
        <taxon>Cervidae</taxon>
        <taxon>Odocoileinae</taxon>
        <taxon>Rangifer</taxon>
    </lineage>
</organism>
<accession>A0ABN8ZDW1</accession>
<feature type="region of interest" description="Disordered" evidence="1">
    <location>
        <begin position="1"/>
        <end position="23"/>
    </location>
</feature>
<sequence>MGLAKSSRPAEAMEKPWSPAEAQRSVERKAISAALLLAIHTAFQKQSLFPSHSSLGCFGENELMGDKRRPKPWEEPSTQVARWSRQEKKGAPAECAGVEVMSLVQLCDVFRTSRILVCPVSRLGLR</sequence>
<evidence type="ECO:0000256" key="1">
    <source>
        <dbReference type="SAM" id="MobiDB-lite"/>
    </source>
</evidence>
<dbReference type="EMBL" id="OX459939">
    <property type="protein sequence ID" value="CAI9170793.1"/>
    <property type="molecule type" value="Genomic_DNA"/>
</dbReference>
<keyword evidence="3" id="KW-1185">Reference proteome</keyword>